<evidence type="ECO:0000256" key="5">
    <source>
        <dbReference type="ARBA" id="ARBA00023163"/>
    </source>
</evidence>
<evidence type="ECO:0000259" key="8">
    <source>
        <dbReference type="PROSITE" id="PS50048"/>
    </source>
</evidence>
<reference evidence="10" key="1">
    <citation type="submission" date="2020-06" db="EMBL/GenBank/DDBJ databases">
        <title>A chromosome-scale genome assembly of Talaromyces rugulosus W13939.</title>
        <authorList>
            <person name="Wang B."/>
            <person name="Guo L."/>
            <person name="Ye K."/>
            <person name="Wang L."/>
        </authorList>
    </citation>
    <scope>NUCLEOTIDE SEQUENCE [LARGE SCALE GENOMIC DNA]</scope>
    <source>
        <strain evidence="10">W13939</strain>
    </source>
</reference>
<feature type="region of interest" description="Disordered" evidence="7">
    <location>
        <begin position="61"/>
        <end position="80"/>
    </location>
</feature>
<dbReference type="Pfam" id="PF00172">
    <property type="entry name" value="Zn_clus"/>
    <property type="match status" value="1"/>
</dbReference>
<dbReference type="InterPro" id="IPR052360">
    <property type="entry name" value="Transcr_Regulatory_Proteins"/>
</dbReference>
<keyword evidence="5" id="KW-0804">Transcription</keyword>
<gene>
    <name evidence="9" type="ORF">TRUGW13939_09570</name>
</gene>
<dbReference type="InterPro" id="IPR001138">
    <property type="entry name" value="Zn2Cys6_DnaBD"/>
</dbReference>
<dbReference type="GO" id="GO:0000981">
    <property type="term" value="F:DNA-binding transcription factor activity, RNA polymerase II-specific"/>
    <property type="evidence" value="ECO:0007669"/>
    <property type="project" value="InterPro"/>
</dbReference>
<dbReference type="PANTHER" id="PTHR36206:SF14">
    <property type="entry name" value="ZN(2)-C6 FUNGAL-TYPE DOMAIN-CONTAINING PROTEIN-RELATED"/>
    <property type="match status" value="1"/>
</dbReference>
<dbReference type="EMBL" id="CP055902">
    <property type="protein sequence ID" value="QKX62409.1"/>
    <property type="molecule type" value="Genomic_DNA"/>
</dbReference>
<dbReference type="Pfam" id="PF11951">
    <property type="entry name" value="Fungal_trans_2"/>
    <property type="match status" value="1"/>
</dbReference>
<dbReference type="Gene3D" id="4.10.240.10">
    <property type="entry name" value="Zn(2)-C6 fungal-type DNA-binding domain"/>
    <property type="match status" value="1"/>
</dbReference>
<feature type="domain" description="Zn(2)-C6 fungal-type" evidence="8">
    <location>
        <begin position="22"/>
        <end position="52"/>
    </location>
</feature>
<dbReference type="SUPFAM" id="SSF57701">
    <property type="entry name" value="Zn2/Cys6 DNA-binding domain"/>
    <property type="match status" value="1"/>
</dbReference>
<name>A0A7H8R7P2_TALRU</name>
<dbReference type="GO" id="GO:0008270">
    <property type="term" value="F:zinc ion binding"/>
    <property type="evidence" value="ECO:0007669"/>
    <property type="project" value="InterPro"/>
</dbReference>
<dbReference type="CDD" id="cd00067">
    <property type="entry name" value="GAL4"/>
    <property type="match status" value="1"/>
</dbReference>
<dbReference type="KEGG" id="trg:TRUGW13939_09570"/>
<evidence type="ECO:0000256" key="1">
    <source>
        <dbReference type="ARBA" id="ARBA00022723"/>
    </source>
</evidence>
<evidence type="ECO:0000256" key="6">
    <source>
        <dbReference type="ARBA" id="ARBA00023242"/>
    </source>
</evidence>
<organism evidence="9 10">
    <name type="scientific">Talaromyces rugulosus</name>
    <name type="common">Penicillium rugulosum</name>
    <dbReference type="NCBI Taxonomy" id="121627"/>
    <lineage>
        <taxon>Eukaryota</taxon>
        <taxon>Fungi</taxon>
        <taxon>Dikarya</taxon>
        <taxon>Ascomycota</taxon>
        <taxon>Pezizomycotina</taxon>
        <taxon>Eurotiomycetes</taxon>
        <taxon>Eurotiomycetidae</taxon>
        <taxon>Eurotiales</taxon>
        <taxon>Trichocomaceae</taxon>
        <taxon>Talaromyces</taxon>
        <taxon>Talaromyces sect. Islandici</taxon>
    </lineage>
</organism>
<dbReference type="AlphaFoldDB" id="A0A7H8R7P2"/>
<accession>A0A7H8R7P2</accession>
<evidence type="ECO:0000256" key="4">
    <source>
        <dbReference type="ARBA" id="ARBA00023125"/>
    </source>
</evidence>
<evidence type="ECO:0000313" key="9">
    <source>
        <dbReference type="EMBL" id="QKX62409.1"/>
    </source>
</evidence>
<evidence type="ECO:0000256" key="3">
    <source>
        <dbReference type="ARBA" id="ARBA00023015"/>
    </source>
</evidence>
<dbReference type="InterPro" id="IPR036864">
    <property type="entry name" value="Zn2-C6_fun-type_DNA-bd_sf"/>
</dbReference>
<proteinExistence type="predicted"/>
<dbReference type="RefSeq" id="XP_035348583.1">
    <property type="nucleotide sequence ID" value="XM_035492690.1"/>
</dbReference>
<dbReference type="PROSITE" id="PS50048">
    <property type="entry name" value="ZN2_CY6_FUNGAL_2"/>
    <property type="match status" value="1"/>
</dbReference>
<dbReference type="InterPro" id="IPR021858">
    <property type="entry name" value="Fun_TF"/>
</dbReference>
<keyword evidence="4" id="KW-0238">DNA-binding</keyword>
<evidence type="ECO:0000256" key="7">
    <source>
        <dbReference type="SAM" id="MobiDB-lite"/>
    </source>
</evidence>
<keyword evidence="6" id="KW-0539">Nucleus</keyword>
<keyword evidence="1" id="KW-0479">Metal-binding</keyword>
<keyword evidence="2" id="KW-0862">Zinc</keyword>
<keyword evidence="10" id="KW-1185">Reference proteome</keyword>
<sequence length="547" mass="61149">MLNEPVLARSKGRVGQTKSKNGCLTCKIRRVKCSEERPQCHRCTSTGRKCEYKAVTGHDFRSWSRNSPTSRSPSSSSQSPPLIVALDSHPLAANGSSFRGGCSLELRAFEYFFMRGLSIFPRATDNRFWKTCILQACHAEPVIWDAVISLSALFEHPQYSKEPVRGLRGAPRNSPGTPAKDPAHQQALVWYSRSLSKLRTSLDKGMVNDTVLLVSCILYICIELLQDNVTEVLQLYHHGTGIMSNRKAALMEECVAPLFYNFSALATCMDYIPTGAAAPQLEALEISDRFSSLEEAEVNLHRFLSRGVTHIRASEQVLLFEENVPAERIAKLEAEKQFLWDELAKWYQTFCAMGFTLESNNTTPAEKYVTAKLLQAHATFRVSIATSMVLSEMRNDSLTAEFEDIVRYGRFGIEATRYPDGTQPPFSLETSMALPIFVCATKCRDYRIRHQALELLQEAPPVQGLCNAATHAVMAAKVIALEEEAAAAAAVELVDGEMFIPEECRISHFFIKPGESETGEDMWVLQYMRNVPREDGGYQIVTDLSPF</sequence>
<dbReference type="Proteomes" id="UP000509510">
    <property type="component" value="Chromosome V"/>
</dbReference>
<evidence type="ECO:0000313" key="10">
    <source>
        <dbReference type="Proteomes" id="UP000509510"/>
    </source>
</evidence>
<dbReference type="OrthoDB" id="4225229at2759"/>
<dbReference type="SMART" id="SM00066">
    <property type="entry name" value="GAL4"/>
    <property type="match status" value="1"/>
</dbReference>
<dbReference type="PANTHER" id="PTHR36206">
    <property type="entry name" value="ASPERCRYPTIN BIOSYNTHESIS CLUSTER-SPECIFIC TRANSCRIPTION REGULATOR ATNN-RELATED"/>
    <property type="match status" value="1"/>
</dbReference>
<protein>
    <recommendedName>
        <fullName evidence="8">Zn(2)-C6 fungal-type domain-containing protein</fullName>
    </recommendedName>
</protein>
<dbReference type="PROSITE" id="PS00463">
    <property type="entry name" value="ZN2_CY6_FUNGAL_1"/>
    <property type="match status" value="1"/>
</dbReference>
<feature type="compositionally biased region" description="Low complexity" evidence="7">
    <location>
        <begin position="63"/>
        <end position="80"/>
    </location>
</feature>
<dbReference type="GeneID" id="55997053"/>
<evidence type="ECO:0000256" key="2">
    <source>
        <dbReference type="ARBA" id="ARBA00022833"/>
    </source>
</evidence>
<dbReference type="GO" id="GO:0003677">
    <property type="term" value="F:DNA binding"/>
    <property type="evidence" value="ECO:0007669"/>
    <property type="project" value="UniProtKB-KW"/>
</dbReference>
<feature type="region of interest" description="Disordered" evidence="7">
    <location>
        <begin position="164"/>
        <end position="183"/>
    </location>
</feature>
<keyword evidence="3" id="KW-0805">Transcription regulation</keyword>